<proteinExistence type="predicted"/>
<comment type="caution">
    <text evidence="1">The sequence shown here is derived from an EMBL/GenBank/DDBJ whole genome shotgun (WGS) entry which is preliminary data.</text>
</comment>
<dbReference type="OrthoDB" id="411871at2759"/>
<protein>
    <submittedName>
        <fullName evidence="1">Uncharacterized protein</fullName>
    </submittedName>
</protein>
<dbReference type="Proteomes" id="UP000299102">
    <property type="component" value="Unassembled WGS sequence"/>
</dbReference>
<dbReference type="AlphaFoldDB" id="A0A4C2AAR3"/>
<dbReference type="EMBL" id="BGZK01002785">
    <property type="protein sequence ID" value="GBP96473.1"/>
    <property type="molecule type" value="Genomic_DNA"/>
</dbReference>
<evidence type="ECO:0000313" key="2">
    <source>
        <dbReference type="Proteomes" id="UP000299102"/>
    </source>
</evidence>
<accession>A0A4C2AAR3</accession>
<keyword evidence="2" id="KW-1185">Reference proteome</keyword>
<name>A0A4C2AAR3_EUMVA</name>
<evidence type="ECO:0000313" key="1">
    <source>
        <dbReference type="EMBL" id="GBP96473.1"/>
    </source>
</evidence>
<sequence length="78" mass="8891">MPGCHLAGPGIVPSHGEQMFAAGILSRAWKAFSRNGKTVERMLVWRIQWHIMPKLQTRQYGFMPQRGTEDSRSDDTHP</sequence>
<gene>
    <name evidence="1" type="ORF">EVAR_48136_1</name>
</gene>
<reference evidence="1 2" key="1">
    <citation type="journal article" date="2019" name="Commun. Biol.">
        <title>The bagworm genome reveals a unique fibroin gene that provides high tensile strength.</title>
        <authorList>
            <person name="Kono N."/>
            <person name="Nakamura H."/>
            <person name="Ohtoshi R."/>
            <person name="Tomita M."/>
            <person name="Numata K."/>
            <person name="Arakawa K."/>
        </authorList>
    </citation>
    <scope>NUCLEOTIDE SEQUENCE [LARGE SCALE GENOMIC DNA]</scope>
</reference>
<organism evidence="1 2">
    <name type="scientific">Eumeta variegata</name>
    <name type="common">Bagworm moth</name>
    <name type="synonym">Eumeta japonica</name>
    <dbReference type="NCBI Taxonomy" id="151549"/>
    <lineage>
        <taxon>Eukaryota</taxon>
        <taxon>Metazoa</taxon>
        <taxon>Ecdysozoa</taxon>
        <taxon>Arthropoda</taxon>
        <taxon>Hexapoda</taxon>
        <taxon>Insecta</taxon>
        <taxon>Pterygota</taxon>
        <taxon>Neoptera</taxon>
        <taxon>Endopterygota</taxon>
        <taxon>Lepidoptera</taxon>
        <taxon>Glossata</taxon>
        <taxon>Ditrysia</taxon>
        <taxon>Tineoidea</taxon>
        <taxon>Psychidae</taxon>
        <taxon>Oiketicinae</taxon>
        <taxon>Eumeta</taxon>
    </lineage>
</organism>